<keyword evidence="7" id="KW-1185">Reference proteome</keyword>
<organism evidence="6 7">
    <name type="scientific">Caenorhabditis angaria</name>
    <dbReference type="NCBI Taxonomy" id="860376"/>
    <lineage>
        <taxon>Eukaryota</taxon>
        <taxon>Metazoa</taxon>
        <taxon>Ecdysozoa</taxon>
        <taxon>Nematoda</taxon>
        <taxon>Chromadorea</taxon>
        <taxon>Rhabditida</taxon>
        <taxon>Rhabditina</taxon>
        <taxon>Rhabditomorpha</taxon>
        <taxon>Rhabditoidea</taxon>
        <taxon>Rhabditidae</taxon>
        <taxon>Peloderinae</taxon>
        <taxon>Caenorhabditis</taxon>
    </lineage>
</organism>
<evidence type="ECO:0000313" key="6">
    <source>
        <dbReference type="EMBL" id="CAI5451273.1"/>
    </source>
</evidence>
<dbReference type="OrthoDB" id="5786482at2759"/>
<gene>
    <name evidence="6" type="ORF">CAMP_LOCUS13910</name>
</gene>
<feature type="transmembrane region" description="Helical" evidence="5">
    <location>
        <begin position="268"/>
        <end position="292"/>
    </location>
</feature>
<feature type="transmembrane region" description="Helical" evidence="5">
    <location>
        <begin position="236"/>
        <end position="256"/>
    </location>
</feature>
<dbReference type="InterPro" id="IPR019408">
    <property type="entry name" value="7TM_GPCR_serpentine_rcpt_Srab"/>
</dbReference>
<evidence type="ECO:0000313" key="7">
    <source>
        <dbReference type="Proteomes" id="UP001152747"/>
    </source>
</evidence>
<evidence type="ECO:0000256" key="1">
    <source>
        <dbReference type="ARBA" id="ARBA00004141"/>
    </source>
</evidence>
<dbReference type="PANTHER" id="PTHR46561:SF3">
    <property type="entry name" value="G_PROTEIN_RECEP_F1_2 DOMAIN-CONTAINING PROTEIN"/>
    <property type="match status" value="1"/>
</dbReference>
<feature type="transmembrane region" description="Helical" evidence="5">
    <location>
        <begin position="20"/>
        <end position="39"/>
    </location>
</feature>
<dbReference type="InterPro" id="IPR053286">
    <property type="entry name" value="Nematode_rcpt-like_srab"/>
</dbReference>
<reference evidence="6" key="1">
    <citation type="submission" date="2022-11" db="EMBL/GenBank/DDBJ databases">
        <authorList>
            <person name="Kikuchi T."/>
        </authorList>
    </citation>
    <scope>NUCLEOTIDE SEQUENCE</scope>
    <source>
        <strain evidence="6">PS1010</strain>
    </source>
</reference>
<proteinExistence type="predicted"/>
<comment type="subcellular location">
    <subcellularLocation>
        <location evidence="1">Membrane</location>
        <topology evidence="1">Multi-pass membrane protein</topology>
    </subcellularLocation>
</comment>
<feature type="transmembrane region" description="Helical" evidence="5">
    <location>
        <begin position="136"/>
        <end position="160"/>
    </location>
</feature>
<dbReference type="GO" id="GO:0016020">
    <property type="term" value="C:membrane"/>
    <property type="evidence" value="ECO:0007669"/>
    <property type="project" value="UniProtKB-SubCell"/>
</dbReference>
<evidence type="ECO:0008006" key="8">
    <source>
        <dbReference type="Google" id="ProtNLM"/>
    </source>
</evidence>
<evidence type="ECO:0000256" key="3">
    <source>
        <dbReference type="ARBA" id="ARBA00022989"/>
    </source>
</evidence>
<protein>
    <recommendedName>
        <fullName evidence="8">G-protein coupled receptors family 1 profile domain-containing protein</fullName>
    </recommendedName>
</protein>
<comment type="caution">
    <text evidence="6">The sequence shown here is derived from an EMBL/GenBank/DDBJ whole genome shotgun (WGS) entry which is preliminary data.</text>
</comment>
<name>A0A9P1IXL3_9PELO</name>
<dbReference type="EMBL" id="CANHGI010000005">
    <property type="protein sequence ID" value="CAI5451273.1"/>
    <property type="molecule type" value="Genomic_DNA"/>
</dbReference>
<feature type="transmembrane region" description="Helical" evidence="5">
    <location>
        <begin position="91"/>
        <end position="116"/>
    </location>
</feature>
<keyword evidence="3 5" id="KW-1133">Transmembrane helix</keyword>
<feature type="transmembrane region" description="Helical" evidence="5">
    <location>
        <begin position="51"/>
        <end position="71"/>
    </location>
</feature>
<dbReference type="Pfam" id="PF10292">
    <property type="entry name" value="7TM_GPCR_Srab"/>
    <property type="match status" value="2"/>
</dbReference>
<dbReference type="AlphaFoldDB" id="A0A9P1IXL3"/>
<dbReference type="PANTHER" id="PTHR46561">
    <property type="entry name" value="SERPENTINE RECEPTOR, CLASS AB (CLASS A-LIKE)-RELATED"/>
    <property type="match status" value="1"/>
</dbReference>
<feature type="transmembrane region" description="Helical" evidence="5">
    <location>
        <begin position="388"/>
        <end position="410"/>
    </location>
</feature>
<sequence>MNSTCLIMNQLSSSISLKFALFLNLSLCFIAIPTLFWALSKLSTLQLHHNTKIIMSAHLFGFLLHCSGRVVLHSLDLFNYIFRDPCNMVPSIYRCFVFRLFYNIGLWITNCTVFPLMIERSIATYRNGSYENSSKLIGIGCIVLHFILTAIPLLIVYSNLRFEGVFMPYCQVIKPAFPTVAQLNGVVSTIVQLTCRIIFSILFRLNQKWRQKSLEANLSTRFQLEQNINTMEILKVFANLTTVVQTFQTGSFLLLLHTSNYFNLTNEIYISLMEINAIFPLYGIVTVAILTMKIKKIRLRVRSILKNHVKTDPNIYLINFDQQIGSTAKASNPLTGQISGLIAISAQIFSRIFFTYLLRINKTARSRDQKSSLSHRFQLEQNLSSINFLKIFSTLSSCYLIFQNSCFITLLHFASSMPSEYYYATTELNATYPLYSIVTICLMSIYIRKNRTKINNELLAHVRTGSEHYFSHLKRILDK</sequence>
<keyword evidence="4 5" id="KW-0472">Membrane</keyword>
<accession>A0A9P1IXL3</accession>
<keyword evidence="2 5" id="KW-0812">Transmembrane</keyword>
<feature type="transmembrane region" description="Helical" evidence="5">
    <location>
        <begin position="430"/>
        <end position="447"/>
    </location>
</feature>
<dbReference type="Proteomes" id="UP001152747">
    <property type="component" value="Unassembled WGS sequence"/>
</dbReference>
<evidence type="ECO:0000256" key="5">
    <source>
        <dbReference type="SAM" id="Phobius"/>
    </source>
</evidence>
<evidence type="ECO:0000256" key="2">
    <source>
        <dbReference type="ARBA" id="ARBA00022692"/>
    </source>
</evidence>
<evidence type="ECO:0000256" key="4">
    <source>
        <dbReference type="ARBA" id="ARBA00023136"/>
    </source>
</evidence>